<dbReference type="GO" id="GO:0005737">
    <property type="term" value="C:cytoplasm"/>
    <property type="evidence" value="ECO:0007669"/>
    <property type="project" value="TreeGrafter"/>
</dbReference>
<dbReference type="Pfam" id="PF03328">
    <property type="entry name" value="HpcH_HpaI"/>
    <property type="match status" value="1"/>
</dbReference>
<dbReference type="GO" id="GO:0016832">
    <property type="term" value="F:aldehyde-lyase activity"/>
    <property type="evidence" value="ECO:0007669"/>
    <property type="project" value="TreeGrafter"/>
</dbReference>
<dbReference type="InterPro" id="IPR040442">
    <property type="entry name" value="Pyrv_kinase-like_dom_sf"/>
</dbReference>
<evidence type="ECO:0000256" key="3">
    <source>
        <dbReference type="ARBA" id="ARBA00023239"/>
    </source>
</evidence>
<accession>A0A366H3J3</accession>
<protein>
    <submittedName>
        <fullName evidence="5">2-dehydro-3-deoxyglucarate aldolase/4-hydroxy-2-oxoheptanedioate aldolase</fullName>
    </submittedName>
</protein>
<comment type="caution">
    <text evidence="5">The sequence shown here is derived from an EMBL/GenBank/DDBJ whole genome shotgun (WGS) entry which is preliminary data.</text>
</comment>
<evidence type="ECO:0000256" key="1">
    <source>
        <dbReference type="ARBA" id="ARBA00005568"/>
    </source>
</evidence>
<dbReference type="PANTHER" id="PTHR30502">
    <property type="entry name" value="2-KETO-3-DEOXY-L-RHAMNONATE ALDOLASE"/>
    <property type="match status" value="1"/>
</dbReference>
<dbReference type="AlphaFoldDB" id="A0A366H3J3"/>
<feature type="domain" description="HpcH/HpaI aldolase/citrate lyase" evidence="4">
    <location>
        <begin position="11"/>
        <end position="232"/>
    </location>
</feature>
<keyword evidence="6" id="KW-1185">Reference proteome</keyword>
<dbReference type="OrthoDB" id="86160at2"/>
<comment type="similarity">
    <text evidence="1">Belongs to the HpcH/HpaI aldolase family.</text>
</comment>
<sequence length="254" mass="26818">MSDPSAAHRIRLGTWLSIGSPVIAELAAGVGYDWVLMDLEHGCESEAAIPSQLRALRGSNTSAIVRVGAPHPDLIGRVLDWGARGIMVPHVNSAEAAQECVEAMHYPPVGKRGISRSARVYGYGLNVPDASPPPPVFMAQIETIDGVVNAASIAAVDGVDVLFVGPADLQFDLRARPNEIAEGYDECLKHVVTIAHAAGKESGILVRKASDLPALLEMGFTCLAMDSDLALIRSGFQKALQGARNVVANSQAHI</sequence>
<dbReference type="SUPFAM" id="SSF51621">
    <property type="entry name" value="Phosphoenolpyruvate/pyruvate domain"/>
    <property type="match status" value="1"/>
</dbReference>
<dbReference type="Gene3D" id="3.20.20.60">
    <property type="entry name" value="Phosphoenolpyruvate-binding domains"/>
    <property type="match status" value="1"/>
</dbReference>
<evidence type="ECO:0000256" key="2">
    <source>
        <dbReference type="ARBA" id="ARBA00022723"/>
    </source>
</evidence>
<organism evidence="5 6">
    <name type="scientific">Roseimicrobium gellanilyticum</name>
    <dbReference type="NCBI Taxonomy" id="748857"/>
    <lineage>
        <taxon>Bacteria</taxon>
        <taxon>Pseudomonadati</taxon>
        <taxon>Verrucomicrobiota</taxon>
        <taxon>Verrucomicrobiia</taxon>
        <taxon>Verrucomicrobiales</taxon>
        <taxon>Verrucomicrobiaceae</taxon>
        <taxon>Roseimicrobium</taxon>
    </lineage>
</organism>
<evidence type="ECO:0000259" key="4">
    <source>
        <dbReference type="Pfam" id="PF03328"/>
    </source>
</evidence>
<keyword evidence="2" id="KW-0479">Metal-binding</keyword>
<dbReference type="InterPro" id="IPR005000">
    <property type="entry name" value="Aldolase/citrate-lyase_domain"/>
</dbReference>
<dbReference type="PANTHER" id="PTHR30502:SF0">
    <property type="entry name" value="PHOSPHOENOLPYRUVATE CARBOXYLASE FAMILY PROTEIN"/>
    <property type="match status" value="1"/>
</dbReference>
<dbReference type="Proteomes" id="UP000253426">
    <property type="component" value="Unassembled WGS sequence"/>
</dbReference>
<evidence type="ECO:0000313" key="5">
    <source>
        <dbReference type="EMBL" id="RBP35868.1"/>
    </source>
</evidence>
<keyword evidence="3" id="KW-0456">Lyase</keyword>
<evidence type="ECO:0000313" key="6">
    <source>
        <dbReference type="Proteomes" id="UP000253426"/>
    </source>
</evidence>
<dbReference type="EMBL" id="QNRR01000019">
    <property type="protein sequence ID" value="RBP35868.1"/>
    <property type="molecule type" value="Genomic_DNA"/>
</dbReference>
<dbReference type="GO" id="GO:0046872">
    <property type="term" value="F:metal ion binding"/>
    <property type="evidence" value="ECO:0007669"/>
    <property type="project" value="UniProtKB-KW"/>
</dbReference>
<reference evidence="5 6" key="1">
    <citation type="submission" date="2018-06" db="EMBL/GenBank/DDBJ databases">
        <title>Genomic Encyclopedia of Type Strains, Phase IV (KMG-IV): sequencing the most valuable type-strain genomes for metagenomic binning, comparative biology and taxonomic classification.</title>
        <authorList>
            <person name="Goeker M."/>
        </authorList>
    </citation>
    <scope>NUCLEOTIDE SEQUENCE [LARGE SCALE GENOMIC DNA]</scope>
    <source>
        <strain evidence="5 6">DSM 25532</strain>
    </source>
</reference>
<name>A0A366H3J3_9BACT</name>
<dbReference type="RefSeq" id="WP_113962126.1">
    <property type="nucleotide sequence ID" value="NZ_QNRR01000019.1"/>
</dbReference>
<proteinExistence type="inferred from homology"/>
<dbReference type="InterPro" id="IPR050251">
    <property type="entry name" value="HpcH-HpaI_aldolase"/>
</dbReference>
<dbReference type="InterPro" id="IPR015813">
    <property type="entry name" value="Pyrv/PenolPyrv_kinase-like_dom"/>
</dbReference>
<gene>
    <name evidence="5" type="ORF">DES53_11934</name>
</gene>